<proteinExistence type="predicted"/>
<name>A0A6C0LG29_9ZZZZ</name>
<reference evidence="1" key="1">
    <citation type="journal article" date="2020" name="Nature">
        <title>Giant virus diversity and host interactions through global metagenomics.</title>
        <authorList>
            <person name="Schulz F."/>
            <person name="Roux S."/>
            <person name="Paez-Espino D."/>
            <person name="Jungbluth S."/>
            <person name="Walsh D.A."/>
            <person name="Denef V.J."/>
            <person name="McMahon K.D."/>
            <person name="Konstantinidis K.T."/>
            <person name="Eloe-Fadrosh E.A."/>
            <person name="Kyrpides N.C."/>
            <person name="Woyke T."/>
        </authorList>
    </citation>
    <scope>NUCLEOTIDE SEQUENCE</scope>
    <source>
        <strain evidence="1">GVMAG-M-3300027804-48</strain>
    </source>
</reference>
<sequence length="516" mass="59103">MDAIFNNAAFITGFRAFDVCRNKNIVSKIRSINDINYDIDNTNFSNVFYQEDVVNRKTIPYIYGNVDSFINFPDIIKYPRYSICVISKYNGNVNGNGNNGTILNIVNPNNIISSFGHNNKTAGIVQFNNSSITNDYTAKNNLNNEWVVTCVSYDSTKENETKGITYIGNNDINYNSYNYVDIQAVIGKLNINKSSNPSLNSDWALSHLFVWNIGLPENILKFIFTAMTAYIRNPADNDIILYNNHPRNLPSCVERLYKPPPFINNNFDALNVRTPWALYFPGSYNRELNILPDLLGNVSRNITDMKNIKFENNTIYGGLDSYVKFPPNSINSNFTICSITRYTSTNKDYNNKILQSFNNNNQFYHGHYKNKTGVIEYDNYEFAKYVPSTNPINSWVITCAKNTNSPHNVIINNDSCGLNINTDNYIKTSNSLSININKTSDFTQNSEWAMSYVIIWDSHLTDAEITLVSNALYNYLINNQLLIFELPDLTLQQEQQQYNIYPGLNLTELQKKMLLY</sequence>
<organism evidence="1">
    <name type="scientific">viral metagenome</name>
    <dbReference type="NCBI Taxonomy" id="1070528"/>
    <lineage>
        <taxon>unclassified sequences</taxon>
        <taxon>metagenomes</taxon>
        <taxon>organismal metagenomes</taxon>
    </lineage>
</organism>
<dbReference type="InterPro" id="IPR013320">
    <property type="entry name" value="ConA-like_dom_sf"/>
</dbReference>
<evidence type="ECO:0000313" key="1">
    <source>
        <dbReference type="EMBL" id="QHU29513.1"/>
    </source>
</evidence>
<dbReference type="EMBL" id="MN740490">
    <property type="protein sequence ID" value="QHU29513.1"/>
    <property type="molecule type" value="Genomic_DNA"/>
</dbReference>
<dbReference type="AlphaFoldDB" id="A0A6C0LG29"/>
<dbReference type="SUPFAM" id="SSF49899">
    <property type="entry name" value="Concanavalin A-like lectins/glucanases"/>
    <property type="match status" value="1"/>
</dbReference>
<protein>
    <submittedName>
        <fullName evidence="1">Uncharacterized protein</fullName>
    </submittedName>
</protein>
<accession>A0A6C0LG29</accession>